<dbReference type="EMBL" id="VIJZ01000001">
    <property type="protein sequence ID" value="TQS01395.1"/>
    <property type="molecule type" value="Genomic_DNA"/>
</dbReference>
<dbReference type="Proteomes" id="UP000319219">
    <property type="component" value="Unassembled WGS sequence"/>
</dbReference>
<name>A0ABY3BAL5_9BACL</name>
<sequence>MKKLNIKRSTYYALATCLSSFAVMTVVVASLFYVYNPKPPKELMK</sequence>
<evidence type="ECO:0000313" key="3">
    <source>
        <dbReference type="EMBL" id="TQS01450.1"/>
    </source>
</evidence>
<organism evidence="2 4">
    <name type="scientific">Paenibacillus ottowii</name>
    <dbReference type="NCBI Taxonomy" id="2315729"/>
    <lineage>
        <taxon>Bacteria</taxon>
        <taxon>Bacillati</taxon>
        <taxon>Bacillota</taxon>
        <taxon>Bacilli</taxon>
        <taxon>Bacillales</taxon>
        <taxon>Paenibacillaceae</taxon>
        <taxon>Paenibacillus</taxon>
    </lineage>
</organism>
<comment type="caution">
    <text evidence="2">The sequence shown here is derived from an EMBL/GenBank/DDBJ whole genome shotgun (WGS) entry which is preliminary data.</text>
</comment>
<evidence type="ECO:0000313" key="4">
    <source>
        <dbReference type="Proteomes" id="UP000319219"/>
    </source>
</evidence>
<gene>
    <name evidence="2" type="ORF">FKV70_03415</name>
    <name evidence="3" type="ORF">FKV70_03705</name>
</gene>
<evidence type="ECO:0000256" key="1">
    <source>
        <dbReference type="SAM" id="Phobius"/>
    </source>
</evidence>
<dbReference type="EMBL" id="VIJZ01000001">
    <property type="protein sequence ID" value="TQS01450.1"/>
    <property type="molecule type" value="Genomic_DNA"/>
</dbReference>
<feature type="transmembrane region" description="Helical" evidence="1">
    <location>
        <begin position="12"/>
        <end position="35"/>
    </location>
</feature>
<accession>A0ABY3BAL5</accession>
<proteinExistence type="predicted"/>
<dbReference type="NCBIfam" id="TIGR04223">
    <property type="entry name" value="quorum_AgrD"/>
    <property type="match status" value="1"/>
</dbReference>
<keyword evidence="1" id="KW-1133">Transmembrane helix</keyword>
<reference evidence="2 4" key="1">
    <citation type="submission" date="2019-07" db="EMBL/GenBank/DDBJ databases">
        <title>Paenibacillus ottowii sp. nov. isolated from a fermentation system processing bovine manure.</title>
        <authorList>
            <person name="Velazquez L.F."/>
            <person name="Rajbanshi S."/>
            <person name="Guan S."/>
            <person name="Hinchee M."/>
            <person name="Welsh A."/>
        </authorList>
    </citation>
    <scope>NUCLEOTIDE SEQUENCE [LARGE SCALE GENOMIC DNA]</scope>
    <source>
        <strain evidence="2 4">MS2379</strain>
    </source>
</reference>
<evidence type="ECO:0000313" key="2">
    <source>
        <dbReference type="EMBL" id="TQS01395.1"/>
    </source>
</evidence>
<dbReference type="InterPro" id="IPR009229">
    <property type="entry name" value="AgrD"/>
</dbReference>
<dbReference type="RefSeq" id="WP_142611835.1">
    <property type="nucleotide sequence ID" value="NZ_VIJZ01000001.1"/>
</dbReference>
<keyword evidence="1" id="KW-0472">Membrane</keyword>
<keyword evidence="1" id="KW-0812">Transmembrane</keyword>
<keyword evidence="4" id="KW-1185">Reference proteome</keyword>
<protein>
    <submittedName>
        <fullName evidence="2">Cyclic lactone autoinducer peptide</fullName>
    </submittedName>
</protein>